<dbReference type="Pfam" id="PF13432">
    <property type="entry name" value="TPR_16"/>
    <property type="match status" value="1"/>
</dbReference>
<dbReference type="Pfam" id="PF09295">
    <property type="entry name" value="ChAPs"/>
    <property type="match status" value="1"/>
</dbReference>
<dbReference type="InterPro" id="IPR015374">
    <property type="entry name" value="ChAPs"/>
</dbReference>
<keyword evidence="2" id="KW-0732">Signal</keyword>
<accession>A0ABS7EC49</accession>
<dbReference type="PROSITE" id="PS50005">
    <property type="entry name" value="TPR"/>
    <property type="match status" value="2"/>
</dbReference>
<dbReference type="InterPro" id="IPR019734">
    <property type="entry name" value="TPR_rpt"/>
</dbReference>
<dbReference type="PANTHER" id="PTHR12558:SF13">
    <property type="entry name" value="CELL DIVISION CYCLE PROTEIN 27 HOMOLOG"/>
    <property type="match status" value="1"/>
</dbReference>
<evidence type="ECO:0000313" key="3">
    <source>
        <dbReference type="EMBL" id="MBW8189779.1"/>
    </source>
</evidence>
<dbReference type="Gene3D" id="1.25.40.10">
    <property type="entry name" value="Tetratricopeptide repeat domain"/>
    <property type="match status" value="3"/>
</dbReference>
<dbReference type="PANTHER" id="PTHR12558">
    <property type="entry name" value="CELL DIVISION CYCLE 16,23,27"/>
    <property type="match status" value="1"/>
</dbReference>
<evidence type="ECO:0000256" key="2">
    <source>
        <dbReference type="SAM" id="SignalP"/>
    </source>
</evidence>
<organism evidence="3 4">
    <name type="scientific">Neiella holothuriorum</name>
    <dbReference type="NCBI Taxonomy" id="2870530"/>
    <lineage>
        <taxon>Bacteria</taxon>
        <taxon>Pseudomonadati</taxon>
        <taxon>Pseudomonadota</taxon>
        <taxon>Gammaproteobacteria</taxon>
        <taxon>Alteromonadales</taxon>
        <taxon>Echinimonadaceae</taxon>
        <taxon>Neiella</taxon>
    </lineage>
</organism>
<feature type="repeat" description="TPR" evidence="1">
    <location>
        <begin position="155"/>
        <end position="188"/>
    </location>
</feature>
<dbReference type="RefSeq" id="WP_220102471.1">
    <property type="nucleotide sequence ID" value="NZ_JAHZSS010000002.1"/>
</dbReference>
<feature type="signal peptide" evidence="2">
    <location>
        <begin position="1"/>
        <end position="35"/>
    </location>
</feature>
<name>A0ABS7EC49_9GAMM</name>
<keyword evidence="4" id="KW-1185">Reference proteome</keyword>
<dbReference type="InterPro" id="IPR011990">
    <property type="entry name" value="TPR-like_helical_dom_sf"/>
</dbReference>
<feature type="repeat" description="TPR" evidence="1">
    <location>
        <begin position="82"/>
        <end position="115"/>
    </location>
</feature>
<feature type="chain" id="PRO_5045836854" evidence="2">
    <location>
        <begin position="36"/>
        <end position="426"/>
    </location>
</feature>
<evidence type="ECO:0000313" key="4">
    <source>
        <dbReference type="Proteomes" id="UP001166251"/>
    </source>
</evidence>
<keyword evidence="1" id="KW-0802">TPR repeat</keyword>
<dbReference type="SUPFAM" id="SSF48452">
    <property type="entry name" value="TPR-like"/>
    <property type="match status" value="2"/>
</dbReference>
<protein>
    <submittedName>
        <fullName evidence="3">Tetratricopeptide repeat protein</fullName>
    </submittedName>
</protein>
<evidence type="ECO:0000256" key="1">
    <source>
        <dbReference type="PROSITE-ProRule" id="PRU00339"/>
    </source>
</evidence>
<dbReference type="Proteomes" id="UP001166251">
    <property type="component" value="Unassembled WGS sequence"/>
</dbReference>
<reference evidence="3" key="1">
    <citation type="submission" date="2021-07" db="EMBL/GenBank/DDBJ databases">
        <title>Neiella marina sp. nov., isolated from the intestinal content of sea cucumber Apostichopus japonicus.</title>
        <authorList>
            <person name="Bai X."/>
        </authorList>
    </citation>
    <scope>NUCLEOTIDE SEQUENCE</scope>
    <source>
        <strain evidence="3">126</strain>
    </source>
</reference>
<dbReference type="EMBL" id="JAHZSS010000002">
    <property type="protein sequence ID" value="MBW8189779.1"/>
    <property type="molecule type" value="Genomic_DNA"/>
</dbReference>
<gene>
    <name evidence="3" type="ORF">K0504_01930</name>
</gene>
<comment type="caution">
    <text evidence="3">The sequence shown here is derived from an EMBL/GenBank/DDBJ whole genome shotgun (WGS) entry which is preliminary data.</text>
</comment>
<sequence>MMVRTQLHQVISRATRRIAMPVLLAGFIASAPAWGAANSVSPGTYKELTSIQEQIGNNQVDEANKALLELHAEVAEDSLDEALVLQMLGYTEMSRNNYPEAVDYLRRSLALNKLPEKVKYNVGYMVAQLYAAQEKFDDALTFAAEWFKTLEQPTPDQYIFMANIFAQTGNYKDAIPYVEQAIAKAPKVKESWYQLLIASHFELKQYKAATKALTDAISHWPEKASYWEQLASVYVVLGNEKRALATLQLAWKQQVLTKETSVKSMIQLAVSRGTPEHGARLLQSAIDKEVLPADEMYLDLLANAWVAAREQEPAIEAFALLANTSKKGDPFMQIANLHIEKAEWSQAESALNRALDYKVDEPGKAWLLLGIALTEQKKFGSGMDAFRKARAFKDSARQAKSWLKYAGDLQRQHNWITRNQNDTDAS</sequence>
<dbReference type="SMART" id="SM00028">
    <property type="entry name" value="TPR"/>
    <property type="match status" value="5"/>
</dbReference>
<proteinExistence type="predicted"/>